<protein>
    <submittedName>
        <fullName evidence="2">Uncharacterized protein</fullName>
    </submittedName>
</protein>
<comment type="caution">
    <text evidence="2">The sequence shown here is derived from an EMBL/GenBank/DDBJ whole genome shotgun (WGS) entry which is preliminary data.</text>
</comment>
<sequence>MPKSKSQKENVRAKSASPSIVTKPIPGKRILNVNVEQINVRGVSKAFLRAPITGWTSPTKLINSIQADNVSDTDAAQALSHIRSSLESIGKSKNVPDQLSRFANNCYNYSLKPKFSEDFVKLYTAKRGRIQDLELKEKSRTLSTKAIKSAFDITDKAVDVVKEFTLKEMDNDHHGDDTAGPSQSTNMNSSDASETELMGPSRLINHTPNLPKLLITNIENVQDKCHIAISNMPLSLMPLSLRDALNNNRGDQKALQGLGKFPNVLKLLKDLMAGDVQFENFPLDVWRFKSEALAWGSLESNFFSTIAIILTDFWGLFQRLDFNKSHERTFWTEYVIPIFKHFCIMNKGFIFSWCESKMLSHANSQVIPRVWNNSTEMLFADGIGRKDAFEVVIMESSGPFSTEYIDHSLEDTWKLITMTSNSLRIQCICDKITLTKCSLFSTTKWQVIELRSAVIPVTWDTRANMISVFELLATLQNEYDNQKDVLKKLHQENNFLDHVEEKDTVRYQFENTDIFE</sequence>
<evidence type="ECO:0000256" key="1">
    <source>
        <dbReference type="SAM" id="MobiDB-lite"/>
    </source>
</evidence>
<organism evidence="2 3">
    <name type="scientific">Rhizopus oryzae</name>
    <name type="common">Mucormycosis agent</name>
    <name type="synonym">Rhizopus arrhizus var. delemar</name>
    <dbReference type="NCBI Taxonomy" id="64495"/>
    <lineage>
        <taxon>Eukaryota</taxon>
        <taxon>Fungi</taxon>
        <taxon>Fungi incertae sedis</taxon>
        <taxon>Mucoromycota</taxon>
        <taxon>Mucoromycotina</taxon>
        <taxon>Mucoromycetes</taxon>
        <taxon>Mucorales</taxon>
        <taxon>Mucorineae</taxon>
        <taxon>Rhizopodaceae</taxon>
        <taxon>Rhizopus</taxon>
    </lineage>
</organism>
<evidence type="ECO:0000313" key="3">
    <source>
        <dbReference type="Proteomes" id="UP000717996"/>
    </source>
</evidence>
<name>A0A9P6YF79_RHIOR</name>
<accession>A0A9P6YF79</accession>
<dbReference type="OrthoDB" id="2407081at2759"/>
<feature type="region of interest" description="Disordered" evidence="1">
    <location>
        <begin position="169"/>
        <end position="196"/>
    </location>
</feature>
<gene>
    <name evidence="2" type="ORF">G6F51_004611</name>
</gene>
<reference evidence="2" key="1">
    <citation type="journal article" date="2020" name="Microb. Genom.">
        <title>Genetic diversity of clinical and environmental Mucorales isolates obtained from an investigation of mucormycosis cases among solid organ transplant recipients.</title>
        <authorList>
            <person name="Nguyen M.H."/>
            <person name="Kaul D."/>
            <person name="Muto C."/>
            <person name="Cheng S.J."/>
            <person name="Richter R.A."/>
            <person name="Bruno V.M."/>
            <person name="Liu G."/>
            <person name="Beyhan S."/>
            <person name="Sundermann A.J."/>
            <person name="Mounaud S."/>
            <person name="Pasculle A.W."/>
            <person name="Nierman W.C."/>
            <person name="Driscoll E."/>
            <person name="Cumbie R."/>
            <person name="Clancy C.J."/>
            <person name="Dupont C.L."/>
        </authorList>
    </citation>
    <scope>NUCLEOTIDE SEQUENCE</scope>
    <source>
        <strain evidence="2">GL16</strain>
    </source>
</reference>
<dbReference type="AlphaFoldDB" id="A0A9P6YF79"/>
<dbReference type="EMBL" id="JAANIT010000522">
    <property type="protein sequence ID" value="KAG1546889.1"/>
    <property type="molecule type" value="Genomic_DNA"/>
</dbReference>
<evidence type="ECO:0000313" key="2">
    <source>
        <dbReference type="EMBL" id="KAG1546889.1"/>
    </source>
</evidence>
<feature type="region of interest" description="Disordered" evidence="1">
    <location>
        <begin position="1"/>
        <end position="20"/>
    </location>
</feature>
<feature type="compositionally biased region" description="Basic and acidic residues" evidence="1">
    <location>
        <begin position="1"/>
        <end position="12"/>
    </location>
</feature>
<proteinExistence type="predicted"/>
<feature type="compositionally biased region" description="Polar residues" evidence="1">
    <location>
        <begin position="180"/>
        <end position="192"/>
    </location>
</feature>
<dbReference type="Proteomes" id="UP000717996">
    <property type="component" value="Unassembled WGS sequence"/>
</dbReference>